<accession>A0A8J8MEH8</accession>
<keyword evidence="2" id="KW-1185">Reference proteome</keyword>
<dbReference type="Proteomes" id="UP000677305">
    <property type="component" value="Chromosome"/>
</dbReference>
<protein>
    <submittedName>
        <fullName evidence="1">Uncharacterized protein</fullName>
    </submittedName>
</protein>
<organism evidence="1 2">
    <name type="scientific">Vallitalea guaymasensis</name>
    <dbReference type="NCBI Taxonomy" id="1185412"/>
    <lineage>
        <taxon>Bacteria</taxon>
        <taxon>Bacillati</taxon>
        <taxon>Bacillota</taxon>
        <taxon>Clostridia</taxon>
        <taxon>Lachnospirales</taxon>
        <taxon>Vallitaleaceae</taxon>
        <taxon>Vallitalea</taxon>
    </lineage>
</organism>
<dbReference type="AlphaFoldDB" id="A0A8J8MEH8"/>
<gene>
    <name evidence="1" type="ORF">HYG85_20435</name>
</gene>
<dbReference type="EMBL" id="CP058561">
    <property type="protein sequence ID" value="QUH31160.1"/>
    <property type="molecule type" value="Genomic_DNA"/>
</dbReference>
<dbReference type="RefSeq" id="WP_212691236.1">
    <property type="nucleotide sequence ID" value="NZ_CP058561.1"/>
</dbReference>
<dbReference type="KEGG" id="vgu:HYG85_20435"/>
<evidence type="ECO:0000313" key="2">
    <source>
        <dbReference type="Proteomes" id="UP000677305"/>
    </source>
</evidence>
<evidence type="ECO:0000313" key="1">
    <source>
        <dbReference type="EMBL" id="QUH31160.1"/>
    </source>
</evidence>
<sequence length="180" mass="21458">MKKYQIKRRIKIALDTLRVNDNYLLKNDVSERSIAHRLALYLENTFGKEFNVDCEYNKDIEQVSGGKKIMILEDIWRECHRSINSNEDIIEDADILIEKSVIPDIIVHKRGRNDKNLIAIEIKKSSSRVNENYDFEKLKAYTSIENNLHYEYGIFIKFYVNQNRYMEPKIIYFQKGKQID</sequence>
<proteinExistence type="predicted"/>
<name>A0A8J8MEH8_9FIRM</name>
<reference evidence="1 2" key="1">
    <citation type="submission" date="2020-07" db="EMBL/GenBank/DDBJ databases">
        <title>Vallitalea guaymasensis genome.</title>
        <authorList>
            <person name="Postec A."/>
        </authorList>
    </citation>
    <scope>NUCLEOTIDE SEQUENCE [LARGE SCALE GENOMIC DNA]</scope>
    <source>
        <strain evidence="1 2">Ra1766G1</strain>
    </source>
</reference>